<keyword evidence="1" id="KW-0808">Transferase</keyword>
<evidence type="ECO:0000313" key="2">
    <source>
        <dbReference type="Proteomes" id="UP000886889"/>
    </source>
</evidence>
<dbReference type="NCBIfam" id="NF038110">
    <property type="entry name" value="Lys_methyl_FliB"/>
    <property type="match status" value="1"/>
</dbReference>
<gene>
    <name evidence="1" type="primary">fliB</name>
    <name evidence="1" type="ORF">IAC80_05880</name>
</gene>
<keyword evidence="1" id="KW-0489">Methyltransferase</keyword>
<sequence>MQYTIPHYYSSFHCIGSACPDTCCAGWQIQIDSGSLKKYRHMPGPLGSRLQNEIDWKRQCFRRYEGRCAFLNEENLCDLYLEGGGRKAFCRTCRRYPRHMEEYEGLKELSLSLSCPPAAGLILGCREPVRFLHLEKPGRQKPDPDFDFLLFTKMTDARDLLFSFLQNRSQTLSLRLSAALALAHDLQQRIDRQALFAVDELLERYSASDFWSRFAGKISPQPGLRQETLERLFRLLFQMESLRPDWKPFVEEAFHTLKNAGSPSPKEDSEFQSVFSDLMTEQLMMYFVYTYFCGAVYHENAWGKMKFSFACVILIRELTRARWLACRAEGRPLDRIKVPGGGTLPEIAVKTAWRYAREIEHSDLNKERLEKLLDQETLYGIQALLTLA</sequence>
<dbReference type="GO" id="GO:0032259">
    <property type="term" value="P:methylation"/>
    <property type="evidence" value="ECO:0007669"/>
    <property type="project" value="UniProtKB-KW"/>
</dbReference>
<dbReference type="AlphaFoldDB" id="A0A9D1NZV3"/>
<accession>A0A9D1NZV3</accession>
<keyword evidence="1" id="KW-0969">Cilium</keyword>
<proteinExistence type="predicted"/>
<comment type="caution">
    <text evidence="1">The sequence shown here is derived from an EMBL/GenBank/DDBJ whole genome shotgun (WGS) entry which is preliminary data.</text>
</comment>
<name>A0A9D1NZV3_9FIRM</name>
<evidence type="ECO:0000313" key="1">
    <source>
        <dbReference type="EMBL" id="HIV23451.1"/>
    </source>
</evidence>
<dbReference type="EC" id="2.1.1.-" evidence="1"/>
<protein>
    <submittedName>
        <fullName evidence="1">Flagellin lysine-N-methylase</fullName>
        <ecNumber evidence="1">2.1.1.-</ecNumber>
    </submittedName>
</protein>
<dbReference type="GO" id="GO:0008168">
    <property type="term" value="F:methyltransferase activity"/>
    <property type="evidence" value="ECO:0007669"/>
    <property type="project" value="UniProtKB-KW"/>
</dbReference>
<dbReference type="Proteomes" id="UP000886889">
    <property type="component" value="Unassembled WGS sequence"/>
</dbReference>
<keyword evidence="1" id="KW-0966">Cell projection</keyword>
<reference evidence="1" key="1">
    <citation type="submission" date="2020-10" db="EMBL/GenBank/DDBJ databases">
        <authorList>
            <person name="Gilroy R."/>
        </authorList>
    </citation>
    <scope>NUCLEOTIDE SEQUENCE</scope>
    <source>
        <strain evidence="1">ChiBcec6-7307</strain>
    </source>
</reference>
<reference evidence="1" key="2">
    <citation type="journal article" date="2021" name="PeerJ">
        <title>Extensive microbial diversity within the chicken gut microbiome revealed by metagenomics and culture.</title>
        <authorList>
            <person name="Gilroy R."/>
            <person name="Ravi A."/>
            <person name="Getino M."/>
            <person name="Pursley I."/>
            <person name="Horton D.L."/>
            <person name="Alikhan N.F."/>
            <person name="Baker D."/>
            <person name="Gharbi K."/>
            <person name="Hall N."/>
            <person name="Watson M."/>
            <person name="Adriaenssens E.M."/>
            <person name="Foster-Nyarko E."/>
            <person name="Jarju S."/>
            <person name="Secka A."/>
            <person name="Antonio M."/>
            <person name="Oren A."/>
            <person name="Chaudhuri R.R."/>
            <person name="La Ragione R."/>
            <person name="Hildebrand F."/>
            <person name="Pallen M.J."/>
        </authorList>
    </citation>
    <scope>NUCLEOTIDE SEQUENCE</scope>
    <source>
        <strain evidence="1">ChiBcec6-7307</strain>
    </source>
</reference>
<organism evidence="1 2">
    <name type="scientific">Candidatus Merdiplasma excrementigallinarum</name>
    <dbReference type="NCBI Taxonomy" id="2840864"/>
    <lineage>
        <taxon>Bacteria</taxon>
        <taxon>Bacillati</taxon>
        <taxon>Bacillota</taxon>
        <taxon>Clostridia</taxon>
        <taxon>Lachnospirales</taxon>
        <taxon>Lachnospiraceae</taxon>
        <taxon>Lachnospiraceae incertae sedis</taxon>
        <taxon>Candidatus Merdiplasma</taxon>
    </lineage>
</organism>
<dbReference type="EMBL" id="DVOS01000050">
    <property type="protein sequence ID" value="HIV23451.1"/>
    <property type="molecule type" value="Genomic_DNA"/>
</dbReference>
<keyword evidence="1" id="KW-0282">Flagellum</keyword>